<keyword evidence="3" id="KW-0808">Transferase</keyword>
<keyword evidence="4" id="KW-1185">Reference proteome</keyword>
<dbReference type="InterPro" id="IPR001763">
    <property type="entry name" value="Rhodanese-like_dom"/>
</dbReference>
<evidence type="ECO:0000259" key="2">
    <source>
        <dbReference type="PROSITE" id="PS50206"/>
    </source>
</evidence>
<dbReference type="SUPFAM" id="SSF52821">
    <property type="entry name" value="Rhodanese/Cell cycle control phosphatase"/>
    <property type="match status" value="1"/>
</dbReference>
<dbReference type="RefSeq" id="WP_312897297.1">
    <property type="nucleotide sequence ID" value="NZ_JACHJV010000001.1"/>
</dbReference>
<dbReference type="Pfam" id="PF00581">
    <property type="entry name" value="Rhodanese"/>
    <property type="match status" value="1"/>
</dbReference>
<gene>
    <name evidence="3" type="ORF">FHR34_003635</name>
</gene>
<proteinExistence type="predicted"/>
<dbReference type="Gene3D" id="3.40.250.10">
    <property type="entry name" value="Rhodanese-like domain"/>
    <property type="match status" value="1"/>
</dbReference>
<dbReference type="Proteomes" id="UP000540506">
    <property type="component" value="Unassembled WGS sequence"/>
</dbReference>
<evidence type="ECO:0000256" key="1">
    <source>
        <dbReference type="SAM" id="MobiDB-lite"/>
    </source>
</evidence>
<organism evidence="3 4">
    <name type="scientific">Kitasatospora kifunensis</name>
    <name type="common">Streptomyces kifunensis</name>
    <dbReference type="NCBI Taxonomy" id="58351"/>
    <lineage>
        <taxon>Bacteria</taxon>
        <taxon>Bacillati</taxon>
        <taxon>Actinomycetota</taxon>
        <taxon>Actinomycetes</taxon>
        <taxon>Kitasatosporales</taxon>
        <taxon>Streptomycetaceae</taxon>
        <taxon>Kitasatospora</taxon>
    </lineage>
</organism>
<comment type="caution">
    <text evidence="3">The sequence shown here is derived from an EMBL/GenBank/DDBJ whole genome shotgun (WGS) entry which is preliminary data.</text>
</comment>
<dbReference type="PANTHER" id="PTHR43031:SF1">
    <property type="entry name" value="PYRIDINE NUCLEOTIDE-DISULPHIDE OXIDOREDUCTASE"/>
    <property type="match status" value="1"/>
</dbReference>
<dbReference type="SMART" id="SM00450">
    <property type="entry name" value="RHOD"/>
    <property type="match status" value="1"/>
</dbReference>
<feature type="domain" description="Rhodanese" evidence="2">
    <location>
        <begin position="55"/>
        <end position="144"/>
    </location>
</feature>
<dbReference type="AlphaFoldDB" id="A0A7W7VVR4"/>
<dbReference type="InterPro" id="IPR036873">
    <property type="entry name" value="Rhodanese-like_dom_sf"/>
</dbReference>
<dbReference type="PANTHER" id="PTHR43031">
    <property type="entry name" value="FAD-DEPENDENT OXIDOREDUCTASE"/>
    <property type="match status" value="1"/>
</dbReference>
<evidence type="ECO:0000313" key="3">
    <source>
        <dbReference type="EMBL" id="MBB4924642.1"/>
    </source>
</evidence>
<dbReference type="EMBL" id="JACHJV010000001">
    <property type="protein sequence ID" value="MBB4924642.1"/>
    <property type="molecule type" value="Genomic_DNA"/>
</dbReference>
<dbReference type="PROSITE" id="PS50206">
    <property type="entry name" value="RHODANESE_3"/>
    <property type="match status" value="1"/>
</dbReference>
<sequence>MTTSTATPATAAPVSTPSPVSAIPALSPERAFAFFAERLGCQADPADVWYALRDGRADFTLLDVRIEGAHRKTHLPGAISLPLAEITPERVAELPAGLLVVYCWGPACNGSTKAGMKLAALGREVKEMIGGLEYWIREGWPTEGRRPIDPKTATPADLGLVC</sequence>
<dbReference type="InterPro" id="IPR050229">
    <property type="entry name" value="GlpE_sulfurtransferase"/>
</dbReference>
<accession>A0A7W7VVR4</accession>
<feature type="region of interest" description="Disordered" evidence="1">
    <location>
        <begin position="1"/>
        <end position="20"/>
    </location>
</feature>
<evidence type="ECO:0000313" key="4">
    <source>
        <dbReference type="Proteomes" id="UP000540506"/>
    </source>
</evidence>
<name>A0A7W7VVR4_KITKI</name>
<dbReference type="GO" id="GO:0016740">
    <property type="term" value="F:transferase activity"/>
    <property type="evidence" value="ECO:0007669"/>
    <property type="project" value="UniProtKB-KW"/>
</dbReference>
<protein>
    <submittedName>
        <fullName evidence="3">Rhodanese-related sulfurtransferase</fullName>
    </submittedName>
</protein>
<reference evidence="3 4" key="1">
    <citation type="submission" date="2020-08" db="EMBL/GenBank/DDBJ databases">
        <title>Sequencing the genomes of 1000 actinobacteria strains.</title>
        <authorList>
            <person name="Klenk H.-P."/>
        </authorList>
    </citation>
    <scope>NUCLEOTIDE SEQUENCE [LARGE SCALE GENOMIC DNA]</scope>
    <source>
        <strain evidence="3 4">DSM 41654</strain>
    </source>
</reference>